<comment type="subcellular location">
    <subcellularLocation>
        <location evidence="10">Cell membrane</location>
        <topology evidence="10">Multi-pass membrane protein</topology>
    </subcellularLocation>
</comment>
<feature type="transmembrane region" description="Helical" evidence="10">
    <location>
        <begin position="54"/>
        <end position="76"/>
    </location>
</feature>
<sequence>MIVKIIIFCLLSYLFSGIPFAFIVSKFFLKTDIRKVGSGNVGATNVYRIGGWKYGIPVFVLDFMKGFIPTLISVFYFDKNLEISTIVAISTVLGHMFTPYLKFKGGKGAATSFGSFIVLFPFEILVCAIFFLISVITTRIVAVGTIISAFFFPIVYFVMGKLLNITFPFKKFSNIDFLLIILVVAFIILKHKSNIERLIKGNENRI</sequence>
<evidence type="ECO:0000313" key="11">
    <source>
        <dbReference type="EMBL" id="HFK24211.1"/>
    </source>
</evidence>
<dbReference type="PANTHER" id="PTHR30309">
    <property type="entry name" value="INNER MEMBRANE PROTEIN YGIH"/>
    <property type="match status" value="1"/>
</dbReference>
<accession>A0A7C3J6R8</accession>
<proteinExistence type="inferred from homology"/>
<feature type="transmembrane region" description="Helical" evidence="10">
    <location>
        <begin position="140"/>
        <end position="159"/>
    </location>
</feature>
<keyword evidence="5 10" id="KW-1133">Transmembrane helix</keyword>
<dbReference type="EMBL" id="DSTT01000005">
    <property type="protein sequence ID" value="HFK24211.1"/>
    <property type="molecule type" value="Genomic_DNA"/>
</dbReference>
<dbReference type="Pfam" id="PF02660">
    <property type="entry name" value="G3P_acyltransf"/>
    <property type="match status" value="1"/>
</dbReference>
<name>A0A7C3J6R8_UNCW3</name>
<keyword evidence="4 10" id="KW-0812">Transmembrane</keyword>
<dbReference type="SMART" id="SM01207">
    <property type="entry name" value="G3P_acyltransf"/>
    <property type="match status" value="1"/>
</dbReference>
<dbReference type="AlphaFoldDB" id="A0A7C3J6R8"/>
<keyword evidence="6 10" id="KW-0443">Lipid metabolism</keyword>
<organism evidence="11">
    <name type="scientific">candidate division WOR-3 bacterium</name>
    <dbReference type="NCBI Taxonomy" id="2052148"/>
    <lineage>
        <taxon>Bacteria</taxon>
        <taxon>Bacteria division WOR-3</taxon>
    </lineage>
</organism>
<evidence type="ECO:0000256" key="6">
    <source>
        <dbReference type="ARBA" id="ARBA00023098"/>
    </source>
</evidence>
<evidence type="ECO:0000256" key="7">
    <source>
        <dbReference type="ARBA" id="ARBA00023136"/>
    </source>
</evidence>
<evidence type="ECO:0000256" key="9">
    <source>
        <dbReference type="ARBA" id="ARBA00023264"/>
    </source>
</evidence>
<comment type="caution">
    <text evidence="11">The sequence shown here is derived from an EMBL/GenBank/DDBJ whole genome shotgun (WGS) entry which is preliminary data.</text>
</comment>
<dbReference type="GO" id="GO:0043772">
    <property type="term" value="F:acyl-phosphate glycerol-3-phosphate acyltransferase activity"/>
    <property type="evidence" value="ECO:0007669"/>
    <property type="project" value="UniProtKB-UniRule"/>
</dbReference>
<feature type="transmembrane region" description="Helical" evidence="10">
    <location>
        <begin position="83"/>
        <end position="101"/>
    </location>
</feature>
<keyword evidence="9 10" id="KW-1208">Phospholipid metabolism</keyword>
<gene>
    <name evidence="10 11" type="primary">plsY</name>
    <name evidence="11" type="ORF">ENS15_06155</name>
</gene>
<dbReference type="UniPathway" id="UPA00085"/>
<keyword evidence="11" id="KW-0012">Acyltransferase</keyword>
<dbReference type="EC" id="2.3.1.275" evidence="10"/>
<comment type="similarity">
    <text evidence="10">Belongs to the PlsY family.</text>
</comment>
<keyword evidence="2 10" id="KW-0444">Lipid biosynthesis</keyword>
<feature type="transmembrane region" description="Helical" evidence="10">
    <location>
        <begin position="7"/>
        <end position="29"/>
    </location>
</feature>
<dbReference type="NCBIfam" id="TIGR00023">
    <property type="entry name" value="glycerol-3-phosphate 1-O-acyltransferase PlsY"/>
    <property type="match status" value="1"/>
</dbReference>
<evidence type="ECO:0000256" key="3">
    <source>
        <dbReference type="ARBA" id="ARBA00022679"/>
    </source>
</evidence>
<evidence type="ECO:0000256" key="10">
    <source>
        <dbReference type="HAMAP-Rule" id="MF_01043"/>
    </source>
</evidence>
<comment type="catalytic activity">
    <reaction evidence="10">
        <text>an acyl phosphate + sn-glycerol 3-phosphate = a 1-acyl-sn-glycero-3-phosphate + phosphate</text>
        <dbReference type="Rhea" id="RHEA:34075"/>
        <dbReference type="ChEBI" id="CHEBI:43474"/>
        <dbReference type="ChEBI" id="CHEBI:57597"/>
        <dbReference type="ChEBI" id="CHEBI:57970"/>
        <dbReference type="ChEBI" id="CHEBI:59918"/>
        <dbReference type="EC" id="2.3.1.275"/>
    </reaction>
</comment>
<evidence type="ECO:0000256" key="2">
    <source>
        <dbReference type="ARBA" id="ARBA00022516"/>
    </source>
</evidence>
<keyword evidence="7 10" id="KW-0472">Membrane</keyword>
<comment type="function">
    <text evidence="10">Catalyzes the transfer of an acyl group from acyl-phosphate (acyl-PO(4)) to glycerol-3-phosphate (G3P) to form lysophosphatidic acid (LPA). This enzyme utilizes acyl-phosphate as fatty acyl donor, but not acyl-CoA or acyl-ACP.</text>
</comment>
<feature type="transmembrane region" description="Helical" evidence="10">
    <location>
        <begin position="113"/>
        <end position="133"/>
    </location>
</feature>
<comment type="pathway">
    <text evidence="10">Lipid metabolism; phospholipid metabolism.</text>
</comment>
<dbReference type="PANTHER" id="PTHR30309:SF0">
    <property type="entry name" value="GLYCEROL-3-PHOSPHATE ACYLTRANSFERASE-RELATED"/>
    <property type="match status" value="1"/>
</dbReference>
<protein>
    <recommendedName>
        <fullName evidence="10">Glycerol-3-phosphate acyltransferase</fullName>
    </recommendedName>
    <alternativeName>
        <fullName evidence="10">Acyl-PO4 G3P acyltransferase</fullName>
    </alternativeName>
    <alternativeName>
        <fullName evidence="10">Acyl-phosphate--glycerol-3-phosphate acyltransferase</fullName>
    </alternativeName>
    <alternativeName>
        <fullName evidence="10">G3P acyltransferase</fullName>
        <shortName evidence="10">GPAT</shortName>
        <ecNumber evidence="10">2.3.1.275</ecNumber>
    </alternativeName>
    <alternativeName>
        <fullName evidence="10">Lysophosphatidic acid synthase</fullName>
        <shortName evidence="10">LPA synthase</shortName>
    </alternativeName>
</protein>
<dbReference type="InterPro" id="IPR003811">
    <property type="entry name" value="G3P_acylTferase_PlsY"/>
</dbReference>
<dbReference type="GO" id="GO:0008654">
    <property type="term" value="P:phospholipid biosynthetic process"/>
    <property type="evidence" value="ECO:0007669"/>
    <property type="project" value="UniProtKB-UniRule"/>
</dbReference>
<evidence type="ECO:0000256" key="1">
    <source>
        <dbReference type="ARBA" id="ARBA00022475"/>
    </source>
</evidence>
<dbReference type="GO" id="GO:0005886">
    <property type="term" value="C:plasma membrane"/>
    <property type="evidence" value="ECO:0007669"/>
    <property type="project" value="UniProtKB-SubCell"/>
</dbReference>
<dbReference type="HAMAP" id="MF_01043">
    <property type="entry name" value="PlsY"/>
    <property type="match status" value="1"/>
</dbReference>
<keyword evidence="1 10" id="KW-1003">Cell membrane</keyword>
<comment type="subunit">
    <text evidence="10">Probably interacts with PlsX.</text>
</comment>
<keyword evidence="8 10" id="KW-0594">Phospholipid biosynthesis</keyword>
<evidence type="ECO:0000256" key="4">
    <source>
        <dbReference type="ARBA" id="ARBA00022692"/>
    </source>
</evidence>
<reference evidence="11" key="1">
    <citation type="journal article" date="2020" name="mSystems">
        <title>Genome- and Community-Level Interaction Insights into Carbon Utilization and Element Cycling Functions of Hydrothermarchaeota in Hydrothermal Sediment.</title>
        <authorList>
            <person name="Zhou Z."/>
            <person name="Liu Y."/>
            <person name="Xu W."/>
            <person name="Pan J."/>
            <person name="Luo Z.H."/>
            <person name="Li M."/>
        </authorList>
    </citation>
    <scope>NUCLEOTIDE SEQUENCE [LARGE SCALE GENOMIC DNA]</scope>
    <source>
        <strain evidence="11">SpSt-464</strain>
    </source>
</reference>
<keyword evidence="3 10" id="KW-0808">Transferase</keyword>
<feature type="transmembrane region" description="Helical" evidence="10">
    <location>
        <begin position="171"/>
        <end position="189"/>
    </location>
</feature>
<evidence type="ECO:0000256" key="5">
    <source>
        <dbReference type="ARBA" id="ARBA00022989"/>
    </source>
</evidence>
<evidence type="ECO:0000256" key="8">
    <source>
        <dbReference type="ARBA" id="ARBA00023209"/>
    </source>
</evidence>